<evidence type="ECO:0000313" key="5">
    <source>
        <dbReference type="Proteomes" id="UP000269923"/>
    </source>
</evidence>
<evidence type="ECO:0000313" key="4">
    <source>
        <dbReference type="EMBL" id="RRD88965.1"/>
    </source>
</evidence>
<feature type="coiled-coil region" evidence="1">
    <location>
        <begin position="156"/>
        <end position="209"/>
    </location>
</feature>
<dbReference type="RefSeq" id="WP_124796195.1">
    <property type="nucleotide sequence ID" value="NZ_RQYC01000026.1"/>
</dbReference>
<dbReference type="EMBL" id="RQYC01000026">
    <property type="protein sequence ID" value="RRD88965.1"/>
    <property type="molecule type" value="Genomic_DNA"/>
</dbReference>
<keyword evidence="5" id="KW-1185">Reference proteome</keyword>
<dbReference type="Proteomes" id="UP000269923">
    <property type="component" value="Unassembled WGS sequence"/>
</dbReference>
<evidence type="ECO:0000256" key="3">
    <source>
        <dbReference type="SAM" id="SignalP"/>
    </source>
</evidence>
<keyword evidence="3" id="KW-0732">Signal</keyword>
<dbReference type="AlphaFoldDB" id="A0A3P2A1V4"/>
<feature type="compositionally biased region" description="Basic residues" evidence="2">
    <location>
        <begin position="132"/>
        <end position="143"/>
    </location>
</feature>
<sequence length="212" mass="23110">MMNKRLNIPFVLMGLLFTAAGTPASAATYICLSNGKPVYTTERQGLQSCRLSQMDGITESPQTAFSPAPQVSAEVALPAASAPAADDTPANPNDDAITQIWQRHEYGSFDNTPILPPLPKPAPVAPNPVIPHTKKTTPPRPRHTVIAPPPPPPKRRDILANEIARENQALAQAQRALNAAQKRQDSAAVRRLSDIVRDREANIRALQQEWKR</sequence>
<dbReference type="STRING" id="1121352.GCA_000620925_01145"/>
<evidence type="ECO:0008006" key="6">
    <source>
        <dbReference type="Google" id="ProtNLM"/>
    </source>
</evidence>
<keyword evidence="1" id="KW-0175">Coiled coil</keyword>
<evidence type="ECO:0000256" key="2">
    <source>
        <dbReference type="SAM" id="MobiDB-lite"/>
    </source>
</evidence>
<protein>
    <recommendedName>
        <fullName evidence="6">DUF4124 domain-containing protein</fullName>
    </recommendedName>
</protein>
<organism evidence="4 5">
    <name type="scientific">Conchiformibius steedae</name>
    <dbReference type="NCBI Taxonomy" id="153493"/>
    <lineage>
        <taxon>Bacteria</taxon>
        <taxon>Pseudomonadati</taxon>
        <taxon>Pseudomonadota</taxon>
        <taxon>Betaproteobacteria</taxon>
        <taxon>Neisseriales</taxon>
        <taxon>Neisseriaceae</taxon>
        <taxon>Conchiformibius</taxon>
    </lineage>
</organism>
<dbReference type="OrthoDB" id="8606184at2"/>
<accession>A0A3P2A1V4</accession>
<gene>
    <name evidence="4" type="ORF">EII21_10295</name>
</gene>
<evidence type="ECO:0000256" key="1">
    <source>
        <dbReference type="SAM" id="Coils"/>
    </source>
</evidence>
<proteinExistence type="predicted"/>
<feature type="chain" id="PRO_5018262982" description="DUF4124 domain-containing protein" evidence="3">
    <location>
        <begin position="27"/>
        <end position="212"/>
    </location>
</feature>
<name>A0A3P2A1V4_9NEIS</name>
<reference evidence="4 5" key="1">
    <citation type="submission" date="2018-11" db="EMBL/GenBank/DDBJ databases">
        <title>Genomes From Bacteria Associated with the Canine Oral Cavity: a Test Case for Automated Genome-Based Taxonomic Assignment.</title>
        <authorList>
            <person name="Coil D.A."/>
            <person name="Jospin G."/>
            <person name="Darling A.E."/>
            <person name="Wallis C."/>
            <person name="Davis I.J."/>
            <person name="Harris S."/>
            <person name="Eisen J.A."/>
            <person name="Holcombe L.J."/>
            <person name="O'Flynn C."/>
        </authorList>
    </citation>
    <scope>NUCLEOTIDE SEQUENCE [LARGE SCALE GENOMIC DNA]</scope>
    <source>
        <strain evidence="4 5">COT-280</strain>
    </source>
</reference>
<feature type="region of interest" description="Disordered" evidence="2">
    <location>
        <begin position="132"/>
        <end position="154"/>
    </location>
</feature>
<feature type="signal peptide" evidence="3">
    <location>
        <begin position="1"/>
        <end position="26"/>
    </location>
</feature>
<comment type="caution">
    <text evidence="4">The sequence shown here is derived from an EMBL/GenBank/DDBJ whole genome shotgun (WGS) entry which is preliminary data.</text>
</comment>